<accession>A0ABT9DP40</accession>
<proteinExistence type="predicted"/>
<dbReference type="RefSeq" id="WP_213401350.1">
    <property type="nucleotide sequence ID" value="NZ_JAHBMK020000001.1"/>
</dbReference>
<organism evidence="1 2">
    <name type="scientific">Bacillus cabrialesii subsp. tritici</name>
    <dbReference type="NCBI Taxonomy" id="2944916"/>
    <lineage>
        <taxon>Bacteria</taxon>
        <taxon>Bacillati</taxon>
        <taxon>Bacillota</taxon>
        <taxon>Bacilli</taxon>
        <taxon>Bacillales</taxon>
        <taxon>Bacillaceae</taxon>
        <taxon>Bacillus</taxon>
        <taxon>Bacillus cabrialesii</taxon>
    </lineage>
</organism>
<keyword evidence="2" id="KW-1185">Reference proteome</keyword>
<name>A0ABT9DP40_9BACI</name>
<protein>
    <recommendedName>
        <fullName evidence="3">Replication protein</fullName>
    </recommendedName>
</protein>
<reference evidence="1" key="1">
    <citation type="submission" date="2023-07" db="EMBL/GenBank/DDBJ databases">
        <title>Biological control against Fusarium languescens, the causal agent of wilt in Jalapeno peppers, by a novel bacterial subspecies: Bacillus cabrialesii subsp. tritici TSO2.</title>
        <authorList>
            <person name="Montoya-Martinez A.C."/>
            <person name="Figueroa-Brambila K.M."/>
            <person name="Escalante-Beltran A."/>
            <person name="Lopez-Montoya N.D."/>
            <person name="Valenzuela-Ruiz V."/>
            <person name="Parra-Cota F.I."/>
            <person name="Estrada Alvarado M.I."/>
            <person name="De Los Santos Villalobos S."/>
        </authorList>
    </citation>
    <scope>NUCLEOTIDE SEQUENCE</scope>
    <source>
        <strain evidence="1">TSO2</strain>
    </source>
</reference>
<evidence type="ECO:0000313" key="2">
    <source>
        <dbReference type="Proteomes" id="UP001177121"/>
    </source>
</evidence>
<sequence>MNKTFMVQVPIEIVRNPKITCEEFVLLSLLLRAYYQNKKRINPFKVNYRVLKDRLNISKNETFKEHMNGLHKNGLINDEITILPRRGILEVQLSDKAITEQNKKEPFVQVTENIINQAVIQEIKPKGVRLFYYYKSYLDIRKTEPFAYPGFERIMSETGLSDNTVRKHNKIMQKNKFIKVINSSKQISNLNYGEDYELITEGFQNKYYLFENKIDNYAHKKNGNLTG</sequence>
<dbReference type="EMBL" id="JAHBMK020000001">
    <property type="protein sequence ID" value="MDO8226436.1"/>
    <property type="molecule type" value="Genomic_DNA"/>
</dbReference>
<comment type="caution">
    <text evidence="1">The sequence shown here is derived from an EMBL/GenBank/DDBJ whole genome shotgun (WGS) entry which is preliminary data.</text>
</comment>
<evidence type="ECO:0000313" key="1">
    <source>
        <dbReference type="EMBL" id="MDO8226436.1"/>
    </source>
</evidence>
<gene>
    <name evidence="1" type="ORF">KHP33_016615</name>
</gene>
<evidence type="ECO:0008006" key="3">
    <source>
        <dbReference type="Google" id="ProtNLM"/>
    </source>
</evidence>
<dbReference type="Proteomes" id="UP001177121">
    <property type="component" value="Unassembled WGS sequence"/>
</dbReference>